<sequence length="98" mass="10786">DDQKDAVDKIVEDMKSTVQDATDAAKQAGEDEPEVAVEDDSEAPELFNDIKDENKDLFPAAWAMYKNSANLDAENDKLDKEQAAEKIEQSYAASFGKA</sequence>
<evidence type="ECO:0000313" key="2">
    <source>
        <dbReference type="EMBL" id="ETJ31145.1"/>
    </source>
</evidence>
<protein>
    <submittedName>
        <fullName evidence="2">Ferrous iron transport protein B</fullName>
    </submittedName>
</protein>
<feature type="non-terminal residue" evidence="2">
    <location>
        <position position="1"/>
    </location>
</feature>
<accession>W1XNU8</accession>
<reference evidence="2" key="1">
    <citation type="submission" date="2013-12" db="EMBL/GenBank/DDBJ databases">
        <title>A Varibaculum cambriense genome reconstructed from a premature infant gut community with otherwise low bacterial novelty that shifts toward anaerobic metabolism during the third week of life.</title>
        <authorList>
            <person name="Brown C.T."/>
            <person name="Sharon I."/>
            <person name="Thomas B.C."/>
            <person name="Castelle C.J."/>
            <person name="Morowitz M.J."/>
            <person name="Banfield J.F."/>
        </authorList>
    </citation>
    <scope>NUCLEOTIDE SEQUENCE</scope>
</reference>
<comment type="caution">
    <text evidence="2">The sequence shown here is derived from an EMBL/GenBank/DDBJ whole genome shotgun (WGS) entry which is preliminary data.</text>
</comment>
<feature type="region of interest" description="Disordered" evidence="1">
    <location>
        <begin position="13"/>
        <end position="43"/>
    </location>
</feature>
<proteinExistence type="predicted"/>
<name>W1XNU8_9ZZZZ</name>
<gene>
    <name evidence="2" type="ORF">Q604_UNBC14351G0001</name>
</gene>
<organism evidence="2">
    <name type="scientific">human gut metagenome</name>
    <dbReference type="NCBI Taxonomy" id="408170"/>
    <lineage>
        <taxon>unclassified sequences</taxon>
        <taxon>metagenomes</taxon>
        <taxon>organismal metagenomes</taxon>
    </lineage>
</organism>
<feature type="compositionally biased region" description="Acidic residues" evidence="1">
    <location>
        <begin position="30"/>
        <end position="43"/>
    </location>
</feature>
<feature type="non-terminal residue" evidence="2">
    <location>
        <position position="98"/>
    </location>
</feature>
<evidence type="ECO:0000256" key="1">
    <source>
        <dbReference type="SAM" id="MobiDB-lite"/>
    </source>
</evidence>
<dbReference type="EMBL" id="AZMM01014351">
    <property type="protein sequence ID" value="ETJ31145.1"/>
    <property type="molecule type" value="Genomic_DNA"/>
</dbReference>
<dbReference type="AlphaFoldDB" id="W1XNU8"/>